<comment type="caution">
    <text evidence="1">The sequence shown here is derived from an EMBL/GenBank/DDBJ whole genome shotgun (WGS) entry which is preliminary data.</text>
</comment>
<evidence type="ECO:0000313" key="2">
    <source>
        <dbReference type="Proteomes" id="UP001139193"/>
    </source>
</evidence>
<protein>
    <submittedName>
        <fullName evidence="1">Uncharacterized protein</fullName>
    </submittedName>
</protein>
<proteinExistence type="predicted"/>
<evidence type="ECO:0000313" key="1">
    <source>
        <dbReference type="EMBL" id="MCI1188071.1"/>
    </source>
</evidence>
<reference evidence="1" key="1">
    <citation type="submission" date="2022-03" db="EMBL/GenBank/DDBJ databases">
        <title>Bacterial whole genome sequence for Hymenobacter sp. DH14.</title>
        <authorList>
            <person name="Le V."/>
        </authorList>
    </citation>
    <scope>NUCLEOTIDE SEQUENCE</scope>
    <source>
        <strain evidence="1">DH14</strain>
    </source>
</reference>
<sequence>MTWIDLHVFGMSCTSSYICFESKQFKAMPTPIDVSSLPASDREDIARLFQSKLQLAIQQEKELQRQLAPIRESVTTYKSFLEQLGLPEAALAVVSNITSIEHQGEKALETVAVANSAQVTREYSSAWTHAEKIMYVLKNPEEYGFRTFVGASSVVDAIIQEEKNLDRILSKDNLKNIGPTLSRMIGRDQAFKFLEKGSLSRYHFVSSDWFGQDGRLKAEFAIATRHLQIPANRKPLTLRIAESNEKIVGKTEQDVEDTLEDNAKRNKAPLELFSPGVS</sequence>
<dbReference type="Proteomes" id="UP001139193">
    <property type="component" value="Unassembled WGS sequence"/>
</dbReference>
<dbReference type="RefSeq" id="WP_241936338.1">
    <property type="nucleotide sequence ID" value="NZ_JALBGC010000003.1"/>
</dbReference>
<accession>A0A9X1VFR2</accession>
<dbReference type="EMBL" id="JALBGC010000003">
    <property type="protein sequence ID" value="MCI1188071.1"/>
    <property type="molecule type" value="Genomic_DNA"/>
</dbReference>
<name>A0A9X1VFR2_9BACT</name>
<organism evidence="1 2">
    <name type="scientific">Hymenobacter cyanobacteriorum</name>
    <dbReference type="NCBI Taxonomy" id="2926463"/>
    <lineage>
        <taxon>Bacteria</taxon>
        <taxon>Pseudomonadati</taxon>
        <taxon>Bacteroidota</taxon>
        <taxon>Cytophagia</taxon>
        <taxon>Cytophagales</taxon>
        <taxon>Hymenobacteraceae</taxon>
        <taxon>Hymenobacter</taxon>
    </lineage>
</organism>
<keyword evidence="2" id="KW-1185">Reference proteome</keyword>
<gene>
    <name evidence="1" type="ORF">MON38_11625</name>
</gene>
<dbReference type="AlphaFoldDB" id="A0A9X1VFR2"/>